<comment type="caution">
    <text evidence="2">The sequence shown here is derived from an EMBL/GenBank/DDBJ whole genome shotgun (WGS) entry which is preliminary data.</text>
</comment>
<keyword evidence="3" id="KW-1185">Reference proteome</keyword>
<gene>
    <name evidence="2" type="ORF">FWK35_00033072</name>
</gene>
<dbReference type="EMBL" id="VUJU01012177">
    <property type="protein sequence ID" value="KAF0708475.1"/>
    <property type="molecule type" value="Genomic_DNA"/>
</dbReference>
<evidence type="ECO:0000256" key="1">
    <source>
        <dbReference type="SAM" id="MobiDB-lite"/>
    </source>
</evidence>
<reference evidence="2 3" key="1">
    <citation type="submission" date="2019-08" db="EMBL/GenBank/DDBJ databases">
        <title>Whole genome of Aphis craccivora.</title>
        <authorList>
            <person name="Voronova N.V."/>
            <person name="Shulinski R.S."/>
            <person name="Bandarenka Y.V."/>
            <person name="Zhorov D.G."/>
            <person name="Warner D."/>
        </authorList>
    </citation>
    <scope>NUCLEOTIDE SEQUENCE [LARGE SCALE GENOMIC DNA]</scope>
    <source>
        <strain evidence="2">180601</strain>
        <tissue evidence="2">Whole Body</tissue>
    </source>
</reference>
<dbReference type="Proteomes" id="UP000478052">
    <property type="component" value="Unassembled WGS sequence"/>
</dbReference>
<name>A0A6G0VUQ8_APHCR</name>
<proteinExistence type="predicted"/>
<dbReference type="AlphaFoldDB" id="A0A6G0VUQ8"/>
<protein>
    <submittedName>
        <fullName evidence="2">Uncharacterized protein</fullName>
    </submittedName>
</protein>
<accession>A0A6G0VUQ8</accession>
<sequence>MSKPPNDPKTNITERRKVPSLIIKKNRIITQPDSQSPPPSPNSDDEFMAPRKTIPLRESNKNKNTFFSTPNRYSLLETSITNQNEIINNATKPQHQITVITWNRIPG</sequence>
<evidence type="ECO:0000313" key="3">
    <source>
        <dbReference type="Proteomes" id="UP000478052"/>
    </source>
</evidence>
<feature type="region of interest" description="Disordered" evidence="1">
    <location>
        <begin position="1"/>
        <end position="49"/>
    </location>
</feature>
<organism evidence="2 3">
    <name type="scientific">Aphis craccivora</name>
    <name type="common">Cowpea aphid</name>
    <dbReference type="NCBI Taxonomy" id="307492"/>
    <lineage>
        <taxon>Eukaryota</taxon>
        <taxon>Metazoa</taxon>
        <taxon>Ecdysozoa</taxon>
        <taxon>Arthropoda</taxon>
        <taxon>Hexapoda</taxon>
        <taxon>Insecta</taxon>
        <taxon>Pterygota</taxon>
        <taxon>Neoptera</taxon>
        <taxon>Paraneoptera</taxon>
        <taxon>Hemiptera</taxon>
        <taxon>Sternorrhyncha</taxon>
        <taxon>Aphidomorpha</taxon>
        <taxon>Aphidoidea</taxon>
        <taxon>Aphididae</taxon>
        <taxon>Aphidini</taxon>
        <taxon>Aphis</taxon>
        <taxon>Aphis</taxon>
    </lineage>
</organism>
<evidence type="ECO:0000313" key="2">
    <source>
        <dbReference type="EMBL" id="KAF0708475.1"/>
    </source>
</evidence>